<dbReference type="GO" id="GO:0005886">
    <property type="term" value="C:plasma membrane"/>
    <property type="evidence" value="ECO:0007669"/>
    <property type="project" value="UniProtKB-SubCell"/>
</dbReference>
<evidence type="ECO:0000256" key="2">
    <source>
        <dbReference type="ARBA" id="ARBA00005745"/>
    </source>
</evidence>
<feature type="transmembrane region" description="Helical" evidence="10">
    <location>
        <begin position="373"/>
        <end position="394"/>
    </location>
</feature>
<evidence type="ECO:0000256" key="7">
    <source>
        <dbReference type="ARBA" id="ARBA00022989"/>
    </source>
</evidence>
<dbReference type="PATRIC" id="fig|1036673.3.peg.6728"/>
<evidence type="ECO:0000256" key="10">
    <source>
        <dbReference type="SAM" id="Phobius"/>
    </source>
</evidence>
<comment type="similarity">
    <text evidence="2 9">Belongs to the GSP F family.</text>
</comment>
<feature type="domain" description="Type II secretion system protein GspF" evidence="11">
    <location>
        <begin position="271"/>
        <end position="392"/>
    </location>
</feature>
<name>F8FN53_PAEMK</name>
<feature type="domain" description="Type II secretion system protein GspF" evidence="11">
    <location>
        <begin position="67"/>
        <end position="190"/>
    </location>
</feature>
<evidence type="ECO:0000256" key="1">
    <source>
        <dbReference type="ARBA" id="ARBA00004429"/>
    </source>
</evidence>
<keyword evidence="4" id="KW-1003">Cell membrane</keyword>
<feature type="transmembrane region" description="Helical" evidence="10">
    <location>
        <begin position="169"/>
        <end position="189"/>
    </location>
</feature>
<protein>
    <submittedName>
        <fullName evidence="12">Type II secretion system protein</fullName>
    </submittedName>
</protein>
<feature type="transmembrane region" description="Helical" evidence="10">
    <location>
        <begin position="221"/>
        <end position="238"/>
    </location>
</feature>
<keyword evidence="7 10" id="KW-1133">Transmembrane helix</keyword>
<gene>
    <name evidence="12" type="ordered locus">KNP414_07213</name>
</gene>
<evidence type="ECO:0000313" key="12">
    <source>
        <dbReference type="EMBL" id="AEI45723.1"/>
    </source>
</evidence>
<proteinExistence type="inferred from homology"/>
<dbReference type="HOGENOM" id="CLU_035032_2_1_9"/>
<dbReference type="KEGG" id="pms:KNP414_07213"/>
<evidence type="ECO:0000313" key="13">
    <source>
        <dbReference type="Proteomes" id="UP000006620"/>
    </source>
</evidence>
<sequence length="401" mass="44477">MPQFVYQARRGSKNLKGTLTAMDKSAAVEELRKQGLMVLSLKPQQNQLLSTEIYIGNPVKPAHFIMFLRQLATLIRAGVSIVEAVNILAEQSESKPLRKTLHEVSGSLVRGLTFSHAVQEHKRIFPPMFVNMVRAGEETGDLEGTLDRLARFFEKEHVTREKIKSAMTYPIVVGFLAIAAVVYLLKAVVPQFVSMFESMNAELPLVTRMVLAVSSSIENQWWYWVLGVLGLVVAFITARRTEKGAYALDYVQLKVPVFGKLKQKGSIALMTRTLSSLYSSSVPILQSLHIVESVVGNKVIGGFIRDSADSLQQGRPLSEPLKKAWAFPPMVTQMIAIGEETGALDQMLEKIADFYEMEVENTVDRLKSLIEPLLLVFLAGVVGTIVAAIMLPMFSMYSNIG</sequence>
<dbReference type="InterPro" id="IPR003004">
    <property type="entry name" value="GspF/PilC"/>
</dbReference>
<dbReference type="PANTHER" id="PTHR30012:SF0">
    <property type="entry name" value="TYPE II SECRETION SYSTEM PROTEIN F-RELATED"/>
    <property type="match status" value="1"/>
</dbReference>
<dbReference type="EMBL" id="CP002869">
    <property type="protein sequence ID" value="AEI45723.1"/>
    <property type="molecule type" value="Genomic_DNA"/>
</dbReference>
<evidence type="ECO:0000256" key="3">
    <source>
        <dbReference type="ARBA" id="ARBA00022448"/>
    </source>
</evidence>
<dbReference type="InterPro" id="IPR001992">
    <property type="entry name" value="T2SS_GspF/T4SS_PilC_CS"/>
</dbReference>
<dbReference type="PRINTS" id="PR00812">
    <property type="entry name" value="BCTERIALGSPF"/>
</dbReference>
<keyword evidence="6 9" id="KW-0812">Transmembrane</keyword>
<keyword evidence="3 9" id="KW-0813">Transport</keyword>
<keyword evidence="5" id="KW-0997">Cell inner membrane</keyword>
<evidence type="ECO:0000256" key="4">
    <source>
        <dbReference type="ARBA" id="ARBA00022475"/>
    </source>
</evidence>
<dbReference type="Proteomes" id="UP000006620">
    <property type="component" value="Chromosome"/>
</dbReference>
<organism evidence="12 13">
    <name type="scientific">Paenibacillus mucilaginosus (strain KNP414)</name>
    <dbReference type="NCBI Taxonomy" id="1036673"/>
    <lineage>
        <taxon>Bacteria</taxon>
        <taxon>Bacillati</taxon>
        <taxon>Bacillota</taxon>
        <taxon>Bacilli</taxon>
        <taxon>Bacillales</taxon>
        <taxon>Paenibacillaceae</taxon>
        <taxon>Paenibacillus</taxon>
    </lineage>
</organism>
<dbReference type="PANTHER" id="PTHR30012">
    <property type="entry name" value="GENERAL SECRETION PATHWAY PROTEIN"/>
    <property type="match status" value="1"/>
</dbReference>
<accession>F8FN53</accession>
<dbReference type="RefSeq" id="WP_013920864.1">
    <property type="nucleotide sequence ID" value="NC_015690.1"/>
</dbReference>
<evidence type="ECO:0000256" key="5">
    <source>
        <dbReference type="ARBA" id="ARBA00022519"/>
    </source>
</evidence>
<keyword evidence="8 10" id="KW-0472">Membrane</keyword>
<reference evidence="13" key="1">
    <citation type="submission" date="2011-06" db="EMBL/GenBank/DDBJ databases">
        <title>Complete genome sequence of Paenibacillus mucilaginosus KNP414.</title>
        <authorList>
            <person name="Wang J."/>
            <person name="Hu S."/>
            <person name="Hu X."/>
            <person name="Zhang B."/>
            <person name="Dong D."/>
            <person name="Zhang S."/>
            <person name="Zhao K."/>
            <person name="Wu D."/>
        </authorList>
    </citation>
    <scope>NUCLEOTIDE SEQUENCE [LARGE SCALE GENOMIC DNA]</scope>
    <source>
        <strain evidence="13">KNP414</strain>
    </source>
</reference>
<dbReference type="FunFam" id="1.20.81.30:FF:000001">
    <property type="entry name" value="Type II secretion system protein F"/>
    <property type="match status" value="2"/>
</dbReference>
<dbReference type="Gene3D" id="1.20.81.30">
    <property type="entry name" value="Type II secretion system (T2SS), domain F"/>
    <property type="match status" value="2"/>
</dbReference>
<dbReference type="InterPro" id="IPR018076">
    <property type="entry name" value="T2SS_GspF_dom"/>
</dbReference>
<dbReference type="Pfam" id="PF00482">
    <property type="entry name" value="T2SSF"/>
    <property type="match status" value="2"/>
</dbReference>
<evidence type="ECO:0000256" key="6">
    <source>
        <dbReference type="ARBA" id="ARBA00022692"/>
    </source>
</evidence>
<dbReference type="GO" id="GO:0015628">
    <property type="term" value="P:protein secretion by the type II secretion system"/>
    <property type="evidence" value="ECO:0007669"/>
    <property type="project" value="TreeGrafter"/>
</dbReference>
<dbReference type="AlphaFoldDB" id="F8FN53"/>
<evidence type="ECO:0000259" key="11">
    <source>
        <dbReference type="Pfam" id="PF00482"/>
    </source>
</evidence>
<reference evidence="12 13" key="2">
    <citation type="journal article" date="2013" name="Genome Announc.">
        <title>Genome Sequence of Growth-Improving Paenibacillus mucilaginosus Strain KNP414.</title>
        <authorList>
            <person name="Lu J.J."/>
            <person name="Wang J.F."/>
            <person name="Hu X.F."/>
        </authorList>
    </citation>
    <scope>NUCLEOTIDE SEQUENCE [LARGE SCALE GENOMIC DNA]</scope>
    <source>
        <strain evidence="12 13">KNP414</strain>
    </source>
</reference>
<evidence type="ECO:0000256" key="9">
    <source>
        <dbReference type="RuleBase" id="RU003923"/>
    </source>
</evidence>
<dbReference type="PROSITE" id="PS00874">
    <property type="entry name" value="T2SP_F"/>
    <property type="match status" value="1"/>
</dbReference>
<dbReference type="InterPro" id="IPR042094">
    <property type="entry name" value="T2SS_GspF_sf"/>
</dbReference>
<comment type="subcellular location">
    <subcellularLocation>
        <location evidence="1">Cell inner membrane</location>
        <topology evidence="1">Multi-pass membrane protein</topology>
    </subcellularLocation>
    <subcellularLocation>
        <location evidence="9">Cell membrane</location>
        <topology evidence="9">Multi-pass membrane protein</topology>
    </subcellularLocation>
</comment>
<evidence type="ECO:0000256" key="8">
    <source>
        <dbReference type="ARBA" id="ARBA00023136"/>
    </source>
</evidence>